<feature type="region of interest" description="Disordered" evidence="1">
    <location>
        <begin position="83"/>
        <end position="238"/>
    </location>
</feature>
<keyword evidence="3" id="KW-1185">Reference proteome</keyword>
<name>A0A1Y1IUJ6_KLENI</name>
<feature type="region of interest" description="Disordered" evidence="1">
    <location>
        <begin position="1"/>
        <end position="56"/>
    </location>
</feature>
<feature type="compositionally biased region" description="Acidic residues" evidence="1">
    <location>
        <begin position="117"/>
        <end position="127"/>
    </location>
</feature>
<reference evidence="2 3" key="1">
    <citation type="journal article" date="2014" name="Nat. Commun.">
        <title>Klebsormidium flaccidum genome reveals primary factors for plant terrestrial adaptation.</title>
        <authorList>
            <person name="Hori K."/>
            <person name="Maruyama F."/>
            <person name="Fujisawa T."/>
            <person name="Togashi T."/>
            <person name="Yamamoto N."/>
            <person name="Seo M."/>
            <person name="Sato S."/>
            <person name="Yamada T."/>
            <person name="Mori H."/>
            <person name="Tajima N."/>
            <person name="Moriyama T."/>
            <person name="Ikeuchi M."/>
            <person name="Watanabe M."/>
            <person name="Wada H."/>
            <person name="Kobayashi K."/>
            <person name="Saito M."/>
            <person name="Masuda T."/>
            <person name="Sasaki-Sekimoto Y."/>
            <person name="Mashiguchi K."/>
            <person name="Awai K."/>
            <person name="Shimojima M."/>
            <person name="Masuda S."/>
            <person name="Iwai M."/>
            <person name="Nobusawa T."/>
            <person name="Narise T."/>
            <person name="Kondo S."/>
            <person name="Saito H."/>
            <person name="Sato R."/>
            <person name="Murakawa M."/>
            <person name="Ihara Y."/>
            <person name="Oshima-Yamada Y."/>
            <person name="Ohtaka K."/>
            <person name="Satoh M."/>
            <person name="Sonobe K."/>
            <person name="Ishii M."/>
            <person name="Ohtani R."/>
            <person name="Kanamori-Sato M."/>
            <person name="Honoki R."/>
            <person name="Miyazaki D."/>
            <person name="Mochizuki H."/>
            <person name="Umetsu J."/>
            <person name="Higashi K."/>
            <person name="Shibata D."/>
            <person name="Kamiya Y."/>
            <person name="Sato N."/>
            <person name="Nakamura Y."/>
            <person name="Tabata S."/>
            <person name="Ida S."/>
            <person name="Kurokawa K."/>
            <person name="Ohta H."/>
        </authorList>
    </citation>
    <scope>NUCLEOTIDE SEQUENCE [LARGE SCALE GENOMIC DNA]</scope>
    <source>
        <strain evidence="2 3">NIES-2285</strain>
    </source>
</reference>
<evidence type="ECO:0000313" key="3">
    <source>
        <dbReference type="Proteomes" id="UP000054558"/>
    </source>
</evidence>
<evidence type="ECO:0000256" key="1">
    <source>
        <dbReference type="SAM" id="MobiDB-lite"/>
    </source>
</evidence>
<proteinExistence type="predicted"/>
<dbReference type="AlphaFoldDB" id="A0A1Y1IUJ6"/>
<feature type="compositionally biased region" description="Polar residues" evidence="1">
    <location>
        <begin position="543"/>
        <end position="553"/>
    </location>
</feature>
<sequence>MAGGGGRKGDATASAGGRTSRAKANGGGAANRDKDNGGSLPVQPLARPRRSATTEEARLAHMLGDDAGELATVLTAITKNPAALAKAKAAIATAAGQSDINPNGKRNRPQMTSLFQDDSESSDDESEKDGGAAGGTRGAGKESSPELSGSEYNESDAEKDPASDDDSDDDLEEEDVAKELGPDGGTADGGSAEEDPLADLMATIPGKEKPRKKKKKAGNSGAIIPVPRDKGGKPQAKSCRSTAGELVLNAASTGAGFDLNLLLMSHLKMQQAQAEQLARNDRMEKAMHQLLNCFKKSKSGSSQQSSDPATSSVTVTQQAEASEQQLGLLERLKANPKLLSSAKSTTKLLVSDAVNLSLLTSGVADSELMRSNTQLALRVSPDPEQEELFEELYEDLIQPHQMDKFRMKRGQLVSKIRGAGDAYRKAGTDAYGDLRFRTVLAKACNVDVDNQPVPDQLIATIAQLAMVEVVLELHFRGIKRLEKQEAKMLRVREEALAGEARVSAFVLVVAPEDPSVCPMRLQGRVAERAKALAAADRADRDGSGSSEQANETAANPEAVV</sequence>
<feature type="compositionally biased region" description="Polar residues" evidence="1">
    <location>
        <begin position="307"/>
        <end position="318"/>
    </location>
</feature>
<dbReference type="EMBL" id="DF237989">
    <property type="protein sequence ID" value="GAQ92526.1"/>
    <property type="molecule type" value="Genomic_DNA"/>
</dbReference>
<feature type="compositionally biased region" description="Basic and acidic residues" evidence="1">
    <location>
        <begin position="532"/>
        <end position="542"/>
    </location>
</feature>
<feature type="compositionally biased region" description="Acidic residues" evidence="1">
    <location>
        <begin position="163"/>
        <end position="176"/>
    </location>
</feature>
<organism evidence="2 3">
    <name type="scientific">Klebsormidium nitens</name>
    <name type="common">Green alga</name>
    <name type="synonym">Ulothrix nitens</name>
    <dbReference type="NCBI Taxonomy" id="105231"/>
    <lineage>
        <taxon>Eukaryota</taxon>
        <taxon>Viridiplantae</taxon>
        <taxon>Streptophyta</taxon>
        <taxon>Klebsormidiophyceae</taxon>
        <taxon>Klebsormidiales</taxon>
        <taxon>Klebsormidiaceae</taxon>
        <taxon>Klebsormidium</taxon>
    </lineage>
</organism>
<evidence type="ECO:0000313" key="2">
    <source>
        <dbReference type="EMBL" id="GAQ92526.1"/>
    </source>
</evidence>
<accession>A0A1Y1IUJ6</accession>
<dbReference type="Proteomes" id="UP000054558">
    <property type="component" value="Unassembled WGS sequence"/>
</dbReference>
<gene>
    <name evidence="2" type="ORF">KFL_010400010</name>
</gene>
<feature type="region of interest" description="Disordered" evidence="1">
    <location>
        <begin position="532"/>
        <end position="560"/>
    </location>
</feature>
<protein>
    <submittedName>
        <fullName evidence="2">Uncharacterized protein</fullName>
    </submittedName>
</protein>
<feature type="region of interest" description="Disordered" evidence="1">
    <location>
        <begin position="296"/>
        <end position="318"/>
    </location>
</feature>
<feature type="compositionally biased region" description="Low complexity" evidence="1">
    <location>
        <begin position="83"/>
        <end position="95"/>
    </location>
</feature>